<comment type="subcellular location">
    <subcellularLocation>
        <location evidence="1">Membrane</location>
    </subcellularLocation>
</comment>
<evidence type="ECO:0000256" key="2">
    <source>
        <dbReference type="ARBA" id="ARBA00023224"/>
    </source>
</evidence>
<organism evidence="6 7">
    <name type="scientific">Alkalimonas cellulosilytica</name>
    <dbReference type="NCBI Taxonomy" id="3058395"/>
    <lineage>
        <taxon>Bacteria</taxon>
        <taxon>Pseudomonadati</taxon>
        <taxon>Pseudomonadota</taxon>
        <taxon>Gammaproteobacteria</taxon>
        <taxon>Alkalimonas</taxon>
    </lineage>
</organism>
<evidence type="ECO:0000313" key="7">
    <source>
        <dbReference type="Proteomes" id="UP001336314"/>
    </source>
</evidence>
<dbReference type="InterPro" id="IPR004089">
    <property type="entry name" value="MCPsignal_dom"/>
</dbReference>
<dbReference type="Gene3D" id="3.30.450.20">
    <property type="entry name" value="PAS domain"/>
    <property type="match status" value="2"/>
</dbReference>
<dbReference type="EMBL" id="JAUHLI010000013">
    <property type="protein sequence ID" value="MEE2002503.1"/>
    <property type="molecule type" value="Genomic_DNA"/>
</dbReference>
<dbReference type="Gene3D" id="1.10.287.950">
    <property type="entry name" value="Methyl-accepting chemotaxis protein"/>
    <property type="match status" value="1"/>
</dbReference>
<dbReference type="NCBIfam" id="TIGR00229">
    <property type="entry name" value="sensory_box"/>
    <property type="match status" value="2"/>
</dbReference>
<dbReference type="PANTHER" id="PTHR32089">
    <property type="entry name" value="METHYL-ACCEPTING CHEMOTAXIS PROTEIN MCPB"/>
    <property type="match status" value="1"/>
</dbReference>
<dbReference type="SMART" id="SM00283">
    <property type="entry name" value="MA"/>
    <property type="match status" value="1"/>
</dbReference>
<comment type="similarity">
    <text evidence="3">Belongs to the methyl-accepting chemotaxis (MCP) protein family.</text>
</comment>
<sequence length="439" mass="48788">MFGVKKLRLENESLRQEIASIKQISVAVSAEMLRLDLTRNGQVVSVNQNFEQEIGLSGTQVQGKPMKELVPAALRSTDHYKKLVAALNEGKVWIGAWQVANANGQQFWLRAAVCPVRNLDDKLERFEVYATNLTRTIETSHQHESVMKAMLRSTAMIEFDMDGHVLTANDLFLGAMGYRLEDIKGKHHRMFCAPEIYNHKDYQLFWQRLRSGQFFSERYARVDSAGREVWLQASYNPIKNVQGEYDKVVKFATLITDEVEQEREVTATAQVAFDSSQQTDSSTKEGIRVVSETAAMLQQLEVEMGKAAEIIHGLDKQSEVIGTIIQSISSIADQTNLLALNAAIEAARAGEQGRGFAVVADEVRQLASRTSAATVEIVDVVGKNQQLAANAVELIQGSQAQTQDVTELVNQARAVIDQIQSNAQNVVDAVTKLSQRLQH</sequence>
<dbReference type="InterPro" id="IPR035965">
    <property type="entry name" value="PAS-like_dom_sf"/>
</dbReference>
<dbReference type="InterPro" id="IPR000014">
    <property type="entry name" value="PAS"/>
</dbReference>
<comment type="caution">
    <text evidence="6">The sequence shown here is derived from an EMBL/GenBank/DDBJ whole genome shotgun (WGS) entry which is preliminary data.</text>
</comment>
<gene>
    <name evidence="6" type="ORF">QWY20_13655</name>
</gene>
<evidence type="ECO:0000313" key="6">
    <source>
        <dbReference type="EMBL" id="MEE2002503.1"/>
    </source>
</evidence>
<keyword evidence="2 4" id="KW-0807">Transducer</keyword>
<dbReference type="Pfam" id="PF00015">
    <property type="entry name" value="MCPsignal"/>
    <property type="match status" value="1"/>
</dbReference>
<dbReference type="Pfam" id="PF08447">
    <property type="entry name" value="PAS_3"/>
    <property type="match status" value="1"/>
</dbReference>
<accession>A0ABU7J7J6</accession>
<name>A0ABU7J7J6_9GAMM</name>
<reference evidence="6 7" key="1">
    <citation type="submission" date="2023-07" db="EMBL/GenBank/DDBJ databases">
        <title>Alkalimonas sp., MEB108 novel, alkaliphilic bacterium isolated from Lonar Lake, India.</title>
        <authorList>
            <person name="Joshi A."/>
            <person name="Thite S."/>
        </authorList>
    </citation>
    <scope>NUCLEOTIDE SEQUENCE [LARGE SCALE GENOMIC DNA]</scope>
    <source>
        <strain evidence="6 7">MEB108</strain>
    </source>
</reference>
<keyword evidence="7" id="KW-1185">Reference proteome</keyword>
<dbReference type="PANTHER" id="PTHR32089:SF120">
    <property type="entry name" value="METHYL-ACCEPTING CHEMOTAXIS PROTEIN TLPQ"/>
    <property type="match status" value="1"/>
</dbReference>
<evidence type="ECO:0000256" key="3">
    <source>
        <dbReference type="ARBA" id="ARBA00029447"/>
    </source>
</evidence>
<protein>
    <submittedName>
        <fullName evidence="6">PAS domain-containing methyl-accepting chemotaxis protein</fullName>
    </submittedName>
</protein>
<dbReference type="Pfam" id="PF13426">
    <property type="entry name" value="PAS_9"/>
    <property type="match status" value="1"/>
</dbReference>
<dbReference type="SUPFAM" id="SSF58104">
    <property type="entry name" value="Methyl-accepting chemotaxis protein (MCP) signaling domain"/>
    <property type="match status" value="1"/>
</dbReference>
<dbReference type="InterPro" id="IPR013655">
    <property type="entry name" value="PAS_fold_3"/>
</dbReference>
<evidence type="ECO:0000256" key="4">
    <source>
        <dbReference type="PROSITE-ProRule" id="PRU00284"/>
    </source>
</evidence>
<evidence type="ECO:0000259" key="5">
    <source>
        <dbReference type="PROSITE" id="PS50111"/>
    </source>
</evidence>
<dbReference type="SUPFAM" id="SSF55785">
    <property type="entry name" value="PYP-like sensor domain (PAS domain)"/>
    <property type="match status" value="2"/>
</dbReference>
<dbReference type="PROSITE" id="PS50111">
    <property type="entry name" value="CHEMOTAXIS_TRANSDUC_2"/>
    <property type="match status" value="1"/>
</dbReference>
<proteinExistence type="inferred from homology"/>
<dbReference type="Proteomes" id="UP001336314">
    <property type="component" value="Unassembled WGS sequence"/>
</dbReference>
<feature type="domain" description="Methyl-accepting transducer" evidence="5">
    <location>
        <begin position="263"/>
        <end position="439"/>
    </location>
</feature>
<evidence type="ECO:0000256" key="1">
    <source>
        <dbReference type="ARBA" id="ARBA00004370"/>
    </source>
</evidence>
<dbReference type="CDD" id="cd00130">
    <property type="entry name" value="PAS"/>
    <property type="match status" value="2"/>
</dbReference>